<evidence type="ECO:0000313" key="2">
    <source>
        <dbReference type="EMBL" id="GBL98522.1"/>
    </source>
</evidence>
<evidence type="ECO:0000313" key="3">
    <source>
        <dbReference type="Proteomes" id="UP000499080"/>
    </source>
</evidence>
<protein>
    <submittedName>
        <fullName evidence="2">Uncharacterized protein</fullName>
    </submittedName>
</protein>
<dbReference type="AlphaFoldDB" id="A0A4Y2C296"/>
<keyword evidence="3" id="KW-1185">Reference proteome</keyword>
<dbReference type="EMBL" id="BGPR01000140">
    <property type="protein sequence ID" value="GBL98522.1"/>
    <property type="molecule type" value="Genomic_DNA"/>
</dbReference>
<accession>A0A4Y2C296</accession>
<name>A0A4Y2C296_ARAVE</name>
<gene>
    <name evidence="2" type="ORF">AVEN_111641_1</name>
</gene>
<organism evidence="2 3">
    <name type="scientific">Araneus ventricosus</name>
    <name type="common">Orbweaver spider</name>
    <name type="synonym">Epeira ventricosa</name>
    <dbReference type="NCBI Taxonomy" id="182803"/>
    <lineage>
        <taxon>Eukaryota</taxon>
        <taxon>Metazoa</taxon>
        <taxon>Ecdysozoa</taxon>
        <taxon>Arthropoda</taxon>
        <taxon>Chelicerata</taxon>
        <taxon>Arachnida</taxon>
        <taxon>Araneae</taxon>
        <taxon>Araneomorphae</taxon>
        <taxon>Entelegynae</taxon>
        <taxon>Araneoidea</taxon>
        <taxon>Araneidae</taxon>
        <taxon>Araneus</taxon>
    </lineage>
</organism>
<sequence length="105" mass="12105">MRGSLQNVGRVANLKVKPKKSHTLQEQLEANVFHIWEEEGNELIENDEWGLDDLVTTTDNESSDGEENKTSLTLKTLSELLIKKQRNCPILQWRLTKSKKQEDTL</sequence>
<feature type="region of interest" description="Disordered" evidence="1">
    <location>
        <begin position="47"/>
        <end position="70"/>
    </location>
</feature>
<reference evidence="2 3" key="1">
    <citation type="journal article" date="2019" name="Sci. Rep.">
        <title>Orb-weaving spider Araneus ventricosus genome elucidates the spidroin gene catalogue.</title>
        <authorList>
            <person name="Kono N."/>
            <person name="Nakamura H."/>
            <person name="Ohtoshi R."/>
            <person name="Moran D.A.P."/>
            <person name="Shinohara A."/>
            <person name="Yoshida Y."/>
            <person name="Fujiwara M."/>
            <person name="Mori M."/>
            <person name="Tomita M."/>
            <person name="Arakawa K."/>
        </authorList>
    </citation>
    <scope>NUCLEOTIDE SEQUENCE [LARGE SCALE GENOMIC DNA]</scope>
</reference>
<proteinExistence type="predicted"/>
<comment type="caution">
    <text evidence="2">The sequence shown here is derived from an EMBL/GenBank/DDBJ whole genome shotgun (WGS) entry which is preliminary data.</text>
</comment>
<evidence type="ECO:0000256" key="1">
    <source>
        <dbReference type="SAM" id="MobiDB-lite"/>
    </source>
</evidence>
<dbReference type="Proteomes" id="UP000499080">
    <property type="component" value="Unassembled WGS sequence"/>
</dbReference>